<feature type="compositionally biased region" description="Pro residues" evidence="1">
    <location>
        <begin position="75"/>
        <end position="86"/>
    </location>
</feature>
<feature type="compositionally biased region" description="Basic and acidic residues" evidence="1">
    <location>
        <begin position="292"/>
        <end position="306"/>
    </location>
</feature>
<feature type="compositionally biased region" description="Low complexity" evidence="1">
    <location>
        <begin position="87"/>
        <end position="96"/>
    </location>
</feature>
<feature type="compositionally biased region" description="Polar residues" evidence="1">
    <location>
        <begin position="9"/>
        <end position="24"/>
    </location>
</feature>
<feature type="compositionally biased region" description="Polar residues" evidence="1">
    <location>
        <begin position="105"/>
        <end position="120"/>
    </location>
</feature>
<accession>A0A183TIA1</accession>
<evidence type="ECO:0000256" key="1">
    <source>
        <dbReference type="SAM" id="MobiDB-lite"/>
    </source>
</evidence>
<feature type="region of interest" description="Disordered" evidence="1">
    <location>
        <begin position="181"/>
        <end position="233"/>
    </location>
</feature>
<reference evidence="4" key="1">
    <citation type="submission" date="2016-06" db="UniProtKB">
        <authorList>
            <consortium name="WormBaseParasite"/>
        </authorList>
    </citation>
    <scope>IDENTIFICATION</scope>
</reference>
<sequence length="306" mass="32268">MLVPRWDSNPRQQAEGLSTAKRSSQLSYEAPLGIFFNAPCSTVVRHGHESSTSPGRNFDGDVGTVPSPASTLTSQPPPPPPPPPLHPLQLPNHPSPVGTCCDGSHPSNHDSSLNKTNLLRSTRDLPPTATSSETLSYCQSITTGSGSGHFNPIPRPEEEANMYQMNASELQHVSSEVALGATEVPSAGRSLHPAASTSPETTLPLMSQAANASQAPAQQVPYPSSSLHQQTSLPSKAEIALTFPVGRSTPVMQSPAFQSIYSKPSTPLLYGSQGNGSAASITPTAVPSEQLINRDDLKKDNEAIQK</sequence>
<dbReference type="AlphaFoldDB" id="A0A183TIA1"/>
<dbReference type="WBParaSite" id="SSLN_0001681101-mRNA-1">
    <property type="protein sequence ID" value="SSLN_0001681101-mRNA-1"/>
    <property type="gene ID" value="SSLN_0001681101"/>
</dbReference>
<feature type="compositionally biased region" description="Polar residues" evidence="1">
    <location>
        <begin position="195"/>
        <end position="205"/>
    </location>
</feature>
<dbReference type="OrthoDB" id="10056939at2759"/>
<feature type="compositionally biased region" description="Low complexity" evidence="1">
    <location>
        <begin position="207"/>
        <end position="219"/>
    </location>
</feature>
<name>A0A183TIA1_SCHSO</name>
<evidence type="ECO:0000313" key="2">
    <source>
        <dbReference type="EMBL" id="VDM02586.1"/>
    </source>
</evidence>
<feature type="compositionally biased region" description="Polar residues" evidence="1">
    <location>
        <begin position="221"/>
        <end position="233"/>
    </location>
</feature>
<evidence type="ECO:0000313" key="4">
    <source>
        <dbReference type="WBParaSite" id="SSLN_0001681101-mRNA-1"/>
    </source>
</evidence>
<reference evidence="2 3" key="2">
    <citation type="submission" date="2018-11" db="EMBL/GenBank/DDBJ databases">
        <authorList>
            <consortium name="Pathogen Informatics"/>
        </authorList>
    </citation>
    <scope>NUCLEOTIDE SEQUENCE [LARGE SCALE GENOMIC DNA]</scope>
    <source>
        <strain evidence="2 3">NST_G2</strain>
    </source>
</reference>
<feature type="region of interest" description="Disordered" evidence="1">
    <location>
        <begin position="44"/>
        <end position="134"/>
    </location>
</feature>
<proteinExistence type="predicted"/>
<dbReference type="EMBL" id="UYSU01040789">
    <property type="protein sequence ID" value="VDM02586.1"/>
    <property type="molecule type" value="Genomic_DNA"/>
</dbReference>
<dbReference type="Proteomes" id="UP000275846">
    <property type="component" value="Unassembled WGS sequence"/>
</dbReference>
<feature type="region of interest" description="Disordered" evidence="1">
    <location>
        <begin position="1"/>
        <end position="24"/>
    </location>
</feature>
<keyword evidence="3" id="KW-1185">Reference proteome</keyword>
<gene>
    <name evidence="2" type="ORF">SSLN_LOCUS16200</name>
</gene>
<evidence type="ECO:0000313" key="3">
    <source>
        <dbReference type="Proteomes" id="UP000275846"/>
    </source>
</evidence>
<organism evidence="4">
    <name type="scientific">Schistocephalus solidus</name>
    <name type="common">Tapeworm</name>
    <dbReference type="NCBI Taxonomy" id="70667"/>
    <lineage>
        <taxon>Eukaryota</taxon>
        <taxon>Metazoa</taxon>
        <taxon>Spiralia</taxon>
        <taxon>Lophotrochozoa</taxon>
        <taxon>Platyhelminthes</taxon>
        <taxon>Cestoda</taxon>
        <taxon>Eucestoda</taxon>
        <taxon>Diphyllobothriidea</taxon>
        <taxon>Diphyllobothriidae</taxon>
        <taxon>Schistocephalus</taxon>
    </lineage>
</organism>
<protein>
    <submittedName>
        <fullName evidence="4">Neogenin_C domain-containing protein</fullName>
    </submittedName>
</protein>
<feature type="region of interest" description="Disordered" evidence="1">
    <location>
        <begin position="268"/>
        <end position="306"/>
    </location>
</feature>
<feature type="compositionally biased region" description="Polar residues" evidence="1">
    <location>
        <begin position="275"/>
        <end position="291"/>
    </location>
</feature>